<evidence type="ECO:0000256" key="1">
    <source>
        <dbReference type="ARBA" id="ARBA00001946"/>
    </source>
</evidence>
<keyword evidence="3" id="KW-0460">Magnesium</keyword>
<dbReference type="InterPro" id="IPR044814">
    <property type="entry name" value="Terpene_cyclase_plant_C1"/>
</dbReference>
<dbReference type="GO" id="GO:0000287">
    <property type="term" value="F:magnesium ion binding"/>
    <property type="evidence" value="ECO:0007669"/>
    <property type="project" value="InterPro"/>
</dbReference>
<feature type="domain" description="Terpene synthase metal-binding" evidence="6">
    <location>
        <begin position="207"/>
        <end position="422"/>
    </location>
</feature>
<dbReference type="InterPro" id="IPR001906">
    <property type="entry name" value="Terpene_synth_N"/>
</dbReference>
<dbReference type="InterPro" id="IPR034741">
    <property type="entry name" value="Terpene_cyclase-like_1_C"/>
</dbReference>
<comment type="caution">
    <text evidence="7">The sequence shown here is derived from an EMBL/GenBank/DDBJ whole genome shotgun (WGS) entry which is preliminary data.</text>
</comment>
<dbReference type="GO" id="GO:0010333">
    <property type="term" value="F:terpene synthase activity"/>
    <property type="evidence" value="ECO:0007669"/>
    <property type="project" value="InterPro"/>
</dbReference>
<dbReference type="GO" id="GO:0016102">
    <property type="term" value="P:diterpenoid biosynthetic process"/>
    <property type="evidence" value="ECO:0007669"/>
    <property type="project" value="InterPro"/>
</dbReference>
<name>A0A8T1Q676_CARIL</name>
<evidence type="ECO:0000313" key="7">
    <source>
        <dbReference type="EMBL" id="KAG6650097.1"/>
    </source>
</evidence>
<protein>
    <submittedName>
        <fullName evidence="7">Uncharacterized protein</fullName>
    </submittedName>
</protein>
<feature type="domain" description="Terpene synthase N-terminal" evidence="5">
    <location>
        <begin position="72"/>
        <end position="169"/>
    </location>
</feature>
<dbReference type="AlphaFoldDB" id="A0A8T1Q676"/>
<keyword evidence="4" id="KW-0456">Lyase</keyword>
<dbReference type="InterPro" id="IPR005630">
    <property type="entry name" value="Terpene_synthase_metal-bd"/>
</dbReference>
<dbReference type="FunFam" id="1.10.600.10:FF:000007">
    <property type="entry name" value="Isoprene synthase, chloroplastic"/>
    <property type="match status" value="1"/>
</dbReference>
<keyword evidence="2" id="KW-0479">Metal-binding</keyword>
<dbReference type="CDD" id="cd00684">
    <property type="entry name" value="Terpene_cyclase_plant_C1"/>
    <property type="match status" value="1"/>
</dbReference>
<proteinExistence type="predicted"/>
<dbReference type="SFLD" id="SFLDG01019">
    <property type="entry name" value="Terpene_Cyclase_Like_1_C_Termi"/>
    <property type="match status" value="1"/>
</dbReference>
<evidence type="ECO:0000256" key="3">
    <source>
        <dbReference type="ARBA" id="ARBA00022842"/>
    </source>
</evidence>
<evidence type="ECO:0000259" key="5">
    <source>
        <dbReference type="Pfam" id="PF01397"/>
    </source>
</evidence>
<dbReference type="Proteomes" id="UP000811609">
    <property type="component" value="Chromosome 6"/>
</dbReference>
<dbReference type="InterPro" id="IPR050148">
    <property type="entry name" value="Terpene_synthase-like"/>
</dbReference>
<dbReference type="PANTHER" id="PTHR31225:SF9">
    <property type="entry name" value="TERPENE SYNTHASE 10"/>
    <property type="match status" value="1"/>
</dbReference>
<evidence type="ECO:0000259" key="6">
    <source>
        <dbReference type="Pfam" id="PF03936"/>
    </source>
</evidence>
<reference evidence="7" key="1">
    <citation type="submission" date="2020-12" db="EMBL/GenBank/DDBJ databases">
        <title>WGS assembly of Carya illinoinensis cv. Pawnee.</title>
        <authorList>
            <person name="Platts A."/>
            <person name="Shu S."/>
            <person name="Wright S."/>
            <person name="Barry K."/>
            <person name="Edger P."/>
            <person name="Pires J.C."/>
            <person name="Schmutz J."/>
        </authorList>
    </citation>
    <scope>NUCLEOTIDE SEQUENCE</scope>
    <source>
        <tissue evidence="7">Leaf</tissue>
    </source>
</reference>
<dbReference type="Pfam" id="PF03936">
    <property type="entry name" value="Terpene_synth_C"/>
    <property type="match status" value="1"/>
</dbReference>
<dbReference type="SFLD" id="SFLDS00005">
    <property type="entry name" value="Isoprenoid_Synthase_Type_I"/>
    <property type="match status" value="1"/>
</dbReference>
<evidence type="ECO:0000313" key="8">
    <source>
        <dbReference type="Proteomes" id="UP000811609"/>
    </source>
</evidence>
<dbReference type="Pfam" id="PF01397">
    <property type="entry name" value="Terpene_synth"/>
    <property type="match status" value="1"/>
</dbReference>
<dbReference type="PANTHER" id="PTHR31225">
    <property type="entry name" value="OS04G0344100 PROTEIN-RELATED"/>
    <property type="match status" value="1"/>
</dbReference>
<keyword evidence="8" id="KW-1185">Reference proteome</keyword>
<dbReference type="EMBL" id="CM031814">
    <property type="protein sequence ID" value="KAG6650097.1"/>
    <property type="molecule type" value="Genomic_DNA"/>
</dbReference>
<organism evidence="7 8">
    <name type="scientific">Carya illinoinensis</name>
    <name type="common">Pecan</name>
    <dbReference type="NCBI Taxonomy" id="32201"/>
    <lineage>
        <taxon>Eukaryota</taxon>
        <taxon>Viridiplantae</taxon>
        <taxon>Streptophyta</taxon>
        <taxon>Embryophyta</taxon>
        <taxon>Tracheophyta</taxon>
        <taxon>Spermatophyta</taxon>
        <taxon>Magnoliopsida</taxon>
        <taxon>eudicotyledons</taxon>
        <taxon>Gunneridae</taxon>
        <taxon>Pentapetalae</taxon>
        <taxon>rosids</taxon>
        <taxon>fabids</taxon>
        <taxon>Fagales</taxon>
        <taxon>Juglandaceae</taxon>
        <taxon>Carya</taxon>
    </lineage>
</organism>
<accession>A0A8T1Q676</accession>
<sequence length="496" mass="57121">MDLHLLSSLPTYNSPAINEISSQPNIVPRSANYQPPIWHYDYIQSLRREYEGDTCTRQVHKMKGEVMRRMLLGLSYHFEDEIENILESIYSANHGGDHMCKNESLYAIALRFRLLRKNGHNVSQDIFNTFKNEKGNFKTCLCDDTKGLLCLYEASFLLIEGETILEEAREDKEGMNPLLLEFAELDFNMVQAAHQEDLKQASRWWKSTGMGEKLTFARDRLMENFLWTVGMAVIALMTTIDDVYDIYGSLDKLELFTNAVERWDTNATDGLPYYMKIYFLVLHNSTNEMAFDALKEQGLDIIGCLKKVLVDSCRSFLLEANLQEYLENAWISIAAPVALVHAYIFVTNPMTEEALDCLEEYPNIIRWSSMILRLADDLGTSKDELKRGDVSKSIQCYMKETGASEEDAREYISPLISATWKKMNEERISNSPFSKMYLEVIMNLARMAQCTYQHGDGHGVQDCDNKDHVLSLLIHPIPLNRDQIKNVTIFKETKYE</sequence>
<comment type="cofactor">
    <cofactor evidence="1">
        <name>Mg(2+)</name>
        <dbReference type="ChEBI" id="CHEBI:18420"/>
    </cofactor>
</comment>
<evidence type="ECO:0000256" key="2">
    <source>
        <dbReference type="ARBA" id="ARBA00022723"/>
    </source>
</evidence>
<gene>
    <name evidence="7" type="ORF">CIPAW_06G019500</name>
</gene>
<evidence type="ECO:0000256" key="4">
    <source>
        <dbReference type="ARBA" id="ARBA00023239"/>
    </source>
</evidence>